<dbReference type="OrthoDB" id="21463at2759"/>
<evidence type="ECO:0000313" key="1">
    <source>
        <dbReference type="EMBL" id="PIO74556.1"/>
    </source>
</evidence>
<dbReference type="GO" id="GO:0032543">
    <property type="term" value="P:mitochondrial translation"/>
    <property type="evidence" value="ECO:0007669"/>
    <property type="project" value="InterPro"/>
</dbReference>
<organism evidence="1 2">
    <name type="scientific">Teladorsagia circumcincta</name>
    <name type="common">Brown stomach worm</name>
    <name type="synonym">Ostertagia circumcincta</name>
    <dbReference type="NCBI Taxonomy" id="45464"/>
    <lineage>
        <taxon>Eukaryota</taxon>
        <taxon>Metazoa</taxon>
        <taxon>Ecdysozoa</taxon>
        <taxon>Nematoda</taxon>
        <taxon>Chromadorea</taxon>
        <taxon>Rhabditida</taxon>
        <taxon>Rhabditina</taxon>
        <taxon>Rhabditomorpha</taxon>
        <taxon>Strongyloidea</taxon>
        <taxon>Trichostrongylidae</taxon>
        <taxon>Teladorsagia</taxon>
    </lineage>
</organism>
<name>A0A2G9UWM8_TELCI</name>
<keyword evidence="2" id="KW-1185">Reference proteome</keyword>
<dbReference type="PANTHER" id="PTHR13329:SF2">
    <property type="entry name" value="SMALL RIBOSOMAL SUBUNIT PROTEIN MS40"/>
    <property type="match status" value="1"/>
</dbReference>
<proteinExistence type="predicted"/>
<sequence>MIRSVKSVKLGSYHLLSSLFYHFHCKAGGLGAYNFAMPRVLVPIKHNSLQVCRDEYLFFDYRNPALIEQFLSDGTHQPIAILKSGLCREQYAMLRAQLLAAKEHGTITFGVDFRNFDFRDWYKDWTKPPLPHVERAGIRLQDIHPDPLVQFPVFKRDYNNDWDQWWLRYDKFARKGK</sequence>
<dbReference type="EMBL" id="KZ345255">
    <property type="protein sequence ID" value="PIO74556.1"/>
    <property type="molecule type" value="Genomic_DNA"/>
</dbReference>
<gene>
    <name evidence="1" type="ORF">TELCIR_03434</name>
</gene>
<dbReference type="PANTHER" id="PTHR13329">
    <property type="entry name" value="MITOCHONDRIAL RIBOSOMAL PROTEIN S18B"/>
    <property type="match status" value="1"/>
</dbReference>
<evidence type="ECO:0000313" key="2">
    <source>
        <dbReference type="Proteomes" id="UP000230423"/>
    </source>
</evidence>
<dbReference type="InterPro" id="IPR040054">
    <property type="entry name" value="MRPS18B"/>
</dbReference>
<dbReference type="GO" id="GO:0003735">
    <property type="term" value="F:structural constituent of ribosome"/>
    <property type="evidence" value="ECO:0007669"/>
    <property type="project" value="InterPro"/>
</dbReference>
<dbReference type="Proteomes" id="UP000230423">
    <property type="component" value="Unassembled WGS sequence"/>
</dbReference>
<dbReference type="AlphaFoldDB" id="A0A2G9UWM8"/>
<accession>A0A2G9UWM8</accession>
<reference evidence="1 2" key="1">
    <citation type="submission" date="2015-09" db="EMBL/GenBank/DDBJ databases">
        <title>Draft genome of the parasitic nematode Teladorsagia circumcincta isolate WARC Sus (inbred).</title>
        <authorList>
            <person name="Mitreva M."/>
        </authorList>
    </citation>
    <scope>NUCLEOTIDE SEQUENCE [LARGE SCALE GENOMIC DNA]</scope>
    <source>
        <strain evidence="1 2">S</strain>
    </source>
</reference>
<dbReference type="InterPro" id="IPR036870">
    <property type="entry name" value="Ribosomal_bS18_sf"/>
</dbReference>
<dbReference type="GO" id="GO:0005739">
    <property type="term" value="C:mitochondrion"/>
    <property type="evidence" value="ECO:0007669"/>
    <property type="project" value="TreeGrafter"/>
</dbReference>
<dbReference type="SUPFAM" id="SSF46911">
    <property type="entry name" value="Ribosomal protein S18"/>
    <property type="match status" value="1"/>
</dbReference>
<protein>
    <submittedName>
        <fullName evidence="1">Uncharacterized protein</fullName>
    </submittedName>
</protein>